<evidence type="ECO:0000256" key="1">
    <source>
        <dbReference type="SAM" id="Phobius"/>
    </source>
</evidence>
<dbReference type="EMBL" id="JAKJHZ010000007">
    <property type="protein sequence ID" value="MCF6378156.1"/>
    <property type="molecule type" value="Genomic_DNA"/>
</dbReference>
<keyword evidence="1" id="KW-0812">Transmembrane</keyword>
<accession>A0ABS9HDG1</accession>
<gene>
    <name evidence="2" type="ORF">L2K70_11135</name>
</gene>
<sequence length="482" mass="52025">MSWVRQLANRLTGRASDADVRALSLSTVLYNQQGWQYRKVQSHELREGDYEVVSVSIDCAPQGLPGLWYALDGPGGQTEQAFLVPVTYMRKGALRQFDMRGPGGEALPVIGRSEYTALMSGLLTYQLEDSPTPGTEAALLEAALETILDGDPEAAVAASRELLTNGTVGGRPVLDPSRVNKWARELLTDLAKVWVLFALVPGEYAGRRVVLKYSHHAKQSADDASARRRWLGAAGLSTLPVKFTLSHPTGAASHHLEVTVPGDLSCSSLRMPGPVEDRNTTDSSDAGVVHGAASYEVEPDKPAFVEFTVPWAGMRATTWLVSSVTFAVTFLGLLLPGAQQALLDAADGAGAVLLAVPAVAVAFAAGRRESEVESVLLGPLRVWVTTCALSLFACACSIVGVLHDPFRTWLWAIGALASMTVALVLCAREARLILGRWWEPLVGLTAAFVLFTVELRVGDTWPRAWSEQLVAWSWVLCRWLVP</sequence>
<name>A0ABS9HDG1_9ACTN</name>
<reference evidence="2 3" key="1">
    <citation type="submission" date="2022-01" db="EMBL/GenBank/DDBJ databases">
        <title>Nocardioides sp. nov., an actinomycete isolated from mining soil.</title>
        <authorList>
            <person name="Liu L."/>
        </authorList>
    </citation>
    <scope>NUCLEOTIDE SEQUENCE [LARGE SCALE GENOMIC DNA]</scope>
    <source>
        <strain evidence="2 3">KLBMP 9356</strain>
    </source>
</reference>
<comment type="caution">
    <text evidence="2">The sequence shown here is derived from an EMBL/GenBank/DDBJ whole genome shotgun (WGS) entry which is preliminary data.</text>
</comment>
<feature type="transmembrane region" description="Helical" evidence="1">
    <location>
        <begin position="316"/>
        <end position="336"/>
    </location>
</feature>
<evidence type="ECO:0000313" key="3">
    <source>
        <dbReference type="Proteomes" id="UP001201161"/>
    </source>
</evidence>
<keyword evidence="3" id="KW-1185">Reference proteome</keyword>
<feature type="transmembrane region" description="Helical" evidence="1">
    <location>
        <begin position="408"/>
        <end position="427"/>
    </location>
</feature>
<feature type="transmembrane region" description="Helical" evidence="1">
    <location>
        <begin position="378"/>
        <end position="402"/>
    </location>
</feature>
<organism evidence="2 3">
    <name type="scientific">Nocardioides potassii</name>
    <dbReference type="NCBI Taxonomy" id="2911371"/>
    <lineage>
        <taxon>Bacteria</taxon>
        <taxon>Bacillati</taxon>
        <taxon>Actinomycetota</taxon>
        <taxon>Actinomycetes</taxon>
        <taxon>Propionibacteriales</taxon>
        <taxon>Nocardioidaceae</taxon>
        <taxon>Nocardioides</taxon>
    </lineage>
</organism>
<proteinExistence type="predicted"/>
<protein>
    <submittedName>
        <fullName evidence="2">Uncharacterized protein</fullName>
    </submittedName>
</protein>
<feature type="transmembrane region" description="Helical" evidence="1">
    <location>
        <begin position="348"/>
        <end position="366"/>
    </location>
</feature>
<evidence type="ECO:0000313" key="2">
    <source>
        <dbReference type="EMBL" id="MCF6378156.1"/>
    </source>
</evidence>
<dbReference type="RefSeq" id="WP_236401908.1">
    <property type="nucleotide sequence ID" value="NZ_JAKJHZ010000007.1"/>
</dbReference>
<keyword evidence="1" id="KW-0472">Membrane</keyword>
<keyword evidence="1" id="KW-1133">Transmembrane helix</keyword>
<dbReference type="Proteomes" id="UP001201161">
    <property type="component" value="Unassembled WGS sequence"/>
</dbReference>